<proteinExistence type="predicted"/>
<dbReference type="Proteomes" id="UP000811609">
    <property type="component" value="Chromosome 15"/>
</dbReference>
<organism evidence="1 2">
    <name type="scientific">Carya illinoinensis</name>
    <name type="common">Pecan</name>
    <dbReference type="NCBI Taxonomy" id="32201"/>
    <lineage>
        <taxon>Eukaryota</taxon>
        <taxon>Viridiplantae</taxon>
        <taxon>Streptophyta</taxon>
        <taxon>Embryophyta</taxon>
        <taxon>Tracheophyta</taxon>
        <taxon>Spermatophyta</taxon>
        <taxon>Magnoliopsida</taxon>
        <taxon>eudicotyledons</taxon>
        <taxon>Gunneridae</taxon>
        <taxon>Pentapetalae</taxon>
        <taxon>rosids</taxon>
        <taxon>fabids</taxon>
        <taxon>Fagales</taxon>
        <taxon>Juglandaceae</taxon>
        <taxon>Carya</taxon>
    </lineage>
</organism>
<reference evidence="1" key="1">
    <citation type="submission" date="2020-12" db="EMBL/GenBank/DDBJ databases">
        <title>WGS assembly of Carya illinoinensis cv. Pawnee.</title>
        <authorList>
            <person name="Platts A."/>
            <person name="Shu S."/>
            <person name="Wright S."/>
            <person name="Barry K."/>
            <person name="Edger P."/>
            <person name="Pires J.C."/>
            <person name="Schmutz J."/>
        </authorList>
    </citation>
    <scope>NUCLEOTIDE SEQUENCE</scope>
    <source>
        <tissue evidence="1">Leaf</tissue>
    </source>
</reference>
<evidence type="ECO:0000313" key="1">
    <source>
        <dbReference type="EMBL" id="KAG6626714.1"/>
    </source>
</evidence>
<dbReference type="AlphaFoldDB" id="A0A8T1NCA4"/>
<dbReference type="EMBL" id="CM031823">
    <property type="protein sequence ID" value="KAG6626714.1"/>
    <property type="molecule type" value="Genomic_DNA"/>
</dbReference>
<accession>A0A8T1NCA4</accession>
<keyword evidence="2" id="KW-1185">Reference proteome</keyword>
<protein>
    <submittedName>
        <fullName evidence="1">Uncharacterized protein</fullName>
    </submittedName>
</protein>
<gene>
    <name evidence="1" type="ORF">CIPAW_15G070500</name>
</gene>
<name>A0A8T1NCA4_CARIL</name>
<comment type="caution">
    <text evidence="1">The sequence shown here is derived from an EMBL/GenBank/DDBJ whole genome shotgun (WGS) entry which is preliminary data.</text>
</comment>
<evidence type="ECO:0000313" key="2">
    <source>
        <dbReference type="Proteomes" id="UP000811609"/>
    </source>
</evidence>
<sequence>MLFVCLLLYTLCIDPLHLRGYVILFCCICVAHLCGLN</sequence>